<dbReference type="Proteomes" id="UP000032232">
    <property type="component" value="Unassembled WGS sequence"/>
</dbReference>
<dbReference type="EMBL" id="JYFE01000020">
    <property type="protein sequence ID" value="KIT17168.1"/>
    <property type="molecule type" value="Genomic_DNA"/>
</dbReference>
<dbReference type="OrthoDB" id="7706704at2"/>
<dbReference type="InterPro" id="IPR029044">
    <property type="entry name" value="Nucleotide-diphossugar_trans"/>
</dbReference>
<dbReference type="SUPFAM" id="SSF53448">
    <property type="entry name" value="Nucleotide-diphospho-sugar transferases"/>
    <property type="match status" value="1"/>
</dbReference>
<comment type="caution">
    <text evidence="1">The sequence shown here is derived from an EMBL/GenBank/DDBJ whole genome shotgun (WGS) entry which is preliminary data.</text>
</comment>
<proteinExistence type="predicted"/>
<dbReference type="Gene3D" id="3.90.550.10">
    <property type="entry name" value="Spore Coat Polysaccharide Biosynthesis Protein SpsA, Chain A"/>
    <property type="match status" value="1"/>
</dbReference>
<gene>
    <name evidence="1" type="ORF">jaqu_08980</name>
</gene>
<evidence type="ECO:0000313" key="1">
    <source>
        <dbReference type="EMBL" id="KIT17168.1"/>
    </source>
</evidence>
<sequence>MSGSANPGPDLTVVVATGSGAWAVRMVVAALAAQTVADRIELVLRVDPGTEIGLLEPWLTRFAAWRVIDDEPVGIVDEATGLAALTAETEFVSIVEDHALPDADWAETMLAVARTHDDVGFGSGIANANPGSLLSHANYMLAYSQWSDHAPGGPTDWIAHHNCTFRTEALRNVDREIYPKLFNREGSIIRHLRDTGGTFRAVPEARIRHINPASWSSTWALRRNVGRFYGANRAEAEGWGPLKRGMYVLLGAAIPRLRYLRERHDIFARVPHLSEPRRSPALMLGLTMDAIGQMIGYLAGPGGSRALLERFEMDRAAHLGPEDRKMFYPDRP</sequence>
<accession>A0A0D1DB50</accession>
<reference evidence="1 2" key="1">
    <citation type="submission" date="2015-02" db="EMBL/GenBank/DDBJ databases">
        <title>Genome Sequence of Jannaschia aquimarina DSM28248, a member of the Roseobacter clade.</title>
        <authorList>
            <person name="Voget S."/>
            <person name="Daniel R."/>
        </authorList>
    </citation>
    <scope>NUCLEOTIDE SEQUENCE [LARGE SCALE GENOMIC DNA]</scope>
    <source>
        <strain evidence="1 2">GSW-M26</strain>
    </source>
</reference>
<protein>
    <recommendedName>
        <fullName evidence="3">Glycosyl transferase family 2</fullName>
    </recommendedName>
</protein>
<evidence type="ECO:0008006" key="3">
    <source>
        <dbReference type="Google" id="ProtNLM"/>
    </source>
</evidence>
<dbReference type="STRING" id="935700.jaqu_08980"/>
<organism evidence="1 2">
    <name type="scientific">Jannaschia aquimarina</name>
    <dbReference type="NCBI Taxonomy" id="935700"/>
    <lineage>
        <taxon>Bacteria</taxon>
        <taxon>Pseudomonadati</taxon>
        <taxon>Pseudomonadota</taxon>
        <taxon>Alphaproteobacteria</taxon>
        <taxon>Rhodobacterales</taxon>
        <taxon>Roseobacteraceae</taxon>
        <taxon>Jannaschia</taxon>
    </lineage>
</organism>
<name>A0A0D1DB50_9RHOB</name>
<evidence type="ECO:0000313" key="2">
    <source>
        <dbReference type="Proteomes" id="UP000032232"/>
    </source>
</evidence>
<dbReference type="PATRIC" id="fig|935700.4.peg.940"/>
<dbReference type="AlphaFoldDB" id="A0A0D1DB50"/>
<dbReference type="RefSeq" id="WP_043917752.1">
    <property type="nucleotide sequence ID" value="NZ_FZPF01000007.1"/>
</dbReference>
<keyword evidence="2" id="KW-1185">Reference proteome</keyword>